<proteinExistence type="predicted"/>
<accession>A0A2I7N3C0</accession>
<dbReference type="EMBL" id="CP024847">
    <property type="protein sequence ID" value="AUR50951.1"/>
    <property type="molecule type" value="Genomic_DNA"/>
</dbReference>
<keyword evidence="3" id="KW-1185">Reference proteome</keyword>
<sequence>MCNYRLLFLLSAVSINVAANAEDCFTKYKAQLDDKKIMLAYTSNAPDKYMIGIATDDESKLCSTTYQKLTQYLDKNYRRQPTGESSVIIGWNYLSLNNKVVYDFMADISPDKIRADNDDLLKNTDFKSYMVDNQALYKPVSIINNQYACYYHQQFSMATGMAHPYTVNELLCSKAGDSSDTLKISQIADEKQMVSKLLQTDLIKKGLAKTKIPSGKILTYDELSGAMAASRDSQLGCIAGTINGDNTGFTIDKLNSDGTINITLGLTSDIHACSSIFIPLELKNIKPLMRIKVSRIN</sequence>
<feature type="chain" id="PRO_5014346864" evidence="1">
    <location>
        <begin position="22"/>
        <end position="297"/>
    </location>
</feature>
<keyword evidence="1" id="KW-0732">Signal</keyword>
<evidence type="ECO:0000256" key="1">
    <source>
        <dbReference type="SAM" id="SignalP"/>
    </source>
</evidence>
<dbReference type="RefSeq" id="WP_102950251.1">
    <property type="nucleotide sequence ID" value="NZ_CP024847.1"/>
</dbReference>
<evidence type="ECO:0000313" key="3">
    <source>
        <dbReference type="Proteomes" id="UP000236655"/>
    </source>
</evidence>
<gene>
    <name evidence="2" type="ORF">CUN60_01070</name>
</gene>
<dbReference type="Proteomes" id="UP000236655">
    <property type="component" value="Chromosome"/>
</dbReference>
<feature type="signal peptide" evidence="1">
    <location>
        <begin position="1"/>
        <end position="21"/>
    </location>
</feature>
<protein>
    <submittedName>
        <fullName evidence="2">Uncharacterized protein</fullName>
    </submittedName>
</protein>
<organism evidence="2 3">
    <name type="scientific">Aquella oligotrophica</name>
    <dbReference type="NCBI Taxonomy" id="2067065"/>
    <lineage>
        <taxon>Bacteria</taxon>
        <taxon>Pseudomonadati</taxon>
        <taxon>Pseudomonadota</taxon>
        <taxon>Betaproteobacteria</taxon>
        <taxon>Neisseriales</taxon>
        <taxon>Neisseriaceae</taxon>
        <taxon>Aquella</taxon>
    </lineage>
</organism>
<dbReference type="KEGG" id="nba:CUN60_01070"/>
<reference evidence="3" key="1">
    <citation type="submission" date="2017-11" db="EMBL/GenBank/DDBJ databases">
        <authorList>
            <person name="Chan K.G."/>
            <person name="Lee L.S."/>
        </authorList>
    </citation>
    <scope>NUCLEOTIDE SEQUENCE [LARGE SCALE GENOMIC DNA]</scope>
    <source>
        <strain evidence="3">DSM 100970</strain>
    </source>
</reference>
<evidence type="ECO:0000313" key="2">
    <source>
        <dbReference type="EMBL" id="AUR50951.1"/>
    </source>
</evidence>
<name>A0A2I7N3C0_9NEIS</name>
<dbReference type="AlphaFoldDB" id="A0A2I7N3C0"/>